<comment type="caution">
    <text evidence="2">The sequence shown here is derived from an EMBL/GenBank/DDBJ whole genome shotgun (WGS) entry which is preliminary data.</text>
</comment>
<sequence length="119" mass="13832">MEKPQFDFIKRLDGTSEFEDFLNSIPEKDSAKLLATISKTENHGLLVAQRMEWVKKIEADLFELRSKVGSNIQRAIYFQKVGNDYLITHGFTKKQQKTPKSEIQHAKSVREKYEKGELL</sequence>
<protein>
    <recommendedName>
        <fullName evidence="6">RelE/StbE family addiction module toxin</fullName>
    </recommendedName>
</protein>
<keyword evidence="5" id="KW-1185">Reference proteome</keyword>
<feature type="compositionally biased region" description="Basic and acidic residues" evidence="1">
    <location>
        <begin position="99"/>
        <end position="119"/>
    </location>
</feature>
<reference evidence="3 5" key="2">
    <citation type="submission" date="2013-03" db="EMBL/GenBank/DDBJ databases">
        <title>The Genome Sequence of Enterococcus gilvus ATCC BAA-350 (PacBio/Illumina hybrid assembly).</title>
        <authorList>
            <consortium name="The Broad Institute Genomics Platform"/>
            <consortium name="The Broad Institute Genome Sequencing Center for Infectious Disease"/>
            <person name="Earl A."/>
            <person name="Russ C."/>
            <person name="Gilmore M."/>
            <person name="Surin D."/>
            <person name="Walker B."/>
            <person name="Young S."/>
            <person name="Zeng Q."/>
            <person name="Gargeya S."/>
            <person name="Fitzgerald M."/>
            <person name="Haas B."/>
            <person name="Abouelleil A."/>
            <person name="Allen A.W."/>
            <person name="Alvarado L."/>
            <person name="Arachchi H.M."/>
            <person name="Berlin A.M."/>
            <person name="Chapman S.B."/>
            <person name="Gainer-Dewar J."/>
            <person name="Goldberg J."/>
            <person name="Griggs A."/>
            <person name="Gujja S."/>
            <person name="Hansen M."/>
            <person name="Howarth C."/>
            <person name="Imamovic A."/>
            <person name="Ireland A."/>
            <person name="Larimer J."/>
            <person name="McCowan C."/>
            <person name="Murphy C."/>
            <person name="Pearson M."/>
            <person name="Poon T.W."/>
            <person name="Priest M."/>
            <person name="Roberts A."/>
            <person name="Saif S."/>
            <person name="Shea T."/>
            <person name="Sisk P."/>
            <person name="Sykes S."/>
            <person name="Wortman J."/>
            <person name="Nusbaum C."/>
            <person name="Birren B."/>
        </authorList>
    </citation>
    <scope>NUCLEOTIDE SEQUENCE [LARGE SCALE GENOMIC DNA]</scope>
    <source>
        <strain evidence="3 5">ATCC BAA-350</strain>
    </source>
</reference>
<dbReference type="Pfam" id="PF05973">
    <property type="entry name" value="Gp49"/>
    <property type="match status" value="1"/>
</dbReference>
<name>R2VKM5_9ENTE</name>
<gene>
    <name evidence="3" type="ORF">I592_03170</name>
    <name evidence="2" type="ORF">UKC_00278</name>
</gene>
<evidence type="ECO:0000313" key="5">
    <source>
        <dbReference type="Proteomes" id="UP000014160"/>
    </source>
</evidence>
<dbReference type="Proteomes" id="UP000013750">
    <property type="component" value="Unassembled WGS sequence"/>
</dbReference>
<evidence type="ECO:0000313" key="4">
    <source>
        <dbReference type="Proteomes" id="UP000013750"/>
    </source>
</evidence>
<dbReference type="PATRIC" id="fig|1158614.3.peg.270"/>
<dbReference type="OrthoDB" id="573082at2"/>
<organism evidence="2 4">
    <name type="scientific">Enterococcus gilvus ATCC BAA-350</name>
    <dbReference type="NCBI Taxonomy" id="1158614"/>
    <lineage>
        <taxon>Bacteria</taxon>
        <taxon>Bacillati</taxon>
        <taxon>Bacillota</taxon>
        <taxon>Bacilli</taxon>
        <taxon>Lactobacillales</taxon>
        <taxon>Enterococcaceae</taxon>
        <taxon>Enterococcus</taxon>
    </lineage>
</organism>
<dbReference type="EMBL" id="ASWH01000002">
    <property type="protein sequence ID" value="EOW79032.1"/>
    <property type="molecule type" value="Genomic_DNA"/>
</dbReference>
<evidence type="ECO:0008006" key="6">
    <source>
        <dbReference type="Google" id="ProtNLM"/>
    </source>
</evidence>
<dbReference type="AlphaFoldDB" id="R2VKM5"/>
<evidence type="ECO:0000313" key="2">
    <source>
        <dbReference type="EMBL" id="EOI58206.1"/>
    </source>
</evidence>
<evidence type="ECO:0000256" key="1">
    <source>
        <dbReference type="SAM" id="MobiDB-lite"/>
    </source>
</evidence>
<feature type="region of interest" description="Disordered" evidence="1">
    <location>
        <begin position="97"/>
        <end position="119"/>
    </location>
</feature>
<dbReference type="InterPro" id="IPR009241">
    <property type="entry name" value="HigB-like"/>
</dbReference>
<evidence type="ECO:0000313" key="3">
    <source>
        <dbReference type="EMBL" id="EOW79032.1"/>
    </source>
</evidence>
<reference evidence="2 4" key="1">
    <citation type="submission" date="2013-02" db="EMBL/GenBank/DDBJ databases">
        <title>The Genome Sequence of Enterococcus gilvus ATCC BAA-350.</title>
        <authorList>
            <consortium name="The Broad Institute Genome Sequencing Platform"/>
            <consortium name="The Broad Institute Genome Sequencing Center for Infectious Disease"/>
            <person name="Earl A.M."/>
            <person name="Gilmore M.S."/>
            <person name="Lebreton F."/>
            <person name="Walker B."/>
            <person name="Young S.K."/>
            <person name="Zeng Q."/>
            <person name="Gargeya S."/>
            <person name="Fitzgerald M."/>
            <person name="Haas B."/>
            <person name="Abouelleil A."/>
            <person name="Alvarado L."/>
            <person name="Arachchi H.M."/>
            <person name="Berlin A.M."/>
            <person name="Chapman S.B."/>
            <person name="Dewar J."/>
            <person name="Goldberg J."/>
            <person name="Griggs A."/>
            <person name="Gujja S."/>
            <person name="Hansen M."/>
            <person name="Howarth C."/>
            <person name="Imamovic A."/>
            <person name="Larimer J."/>
            <person name="McCowan C."/>
            <person name="Murphy C."/>
            <person name="Neiman D."/>
            <person name="Pearson M."/>
            <person name="Priest M."/>
            <person name="Roberts A."/>
            <person name="Saif S."/>
            <person name="Shea T."/>
            <person name="Sisk P."/>
            <person name="Sykes S."/>
            <person name="Wortman J."/>
            <person name="Nusbaum C."/>
            <person name="Birren B."/>
        </authorList>
    </citation>
    <scope>NUCLEOTIDE SEQUENCE [LARGE SCALE GENOMIC DNA]</scope>
    <source>
        <strain evidence="2 4">ATCC BAA-350</strain>
    </source>
</reference>
<accession>R2VKM5</accession>
<dbReference type="Proteomes" id="UP000014160">
    <property type="component" value="Unassembled WGS sequence"/>
</dbReference>
<dbReference type="HOGENOM" id="CLU_122734_4_0_9"/>
<proteinExistence type="predicted"/>
<dbReference type="EMBL" id="AJDQ01000003">
    <property type="protein sequence ID" value="EOI58206.1"/>
    <property type="molecule type" value="Genomic_DNA"/>
</dbReference>
<dbReference type="RefSeq" id="WP_010778729.1">
    <property type="nucleotide sequence ID" value="NZ_ASWH01000002.1"/>
</dbReference>
<dbReference type="eggNOG" id="COG4679">
    <property type="taxonomic scope" value="Bacteria"/>
</dbReference>